<evidence type="ECO:0000256" key="1">
    <source>
        <dbReference type="SAM" id="Phobius"/>
    </source>
</evidence>
<feature type="transmembrane region" description="Helical" evidence="1">
    <location>
        <begin position="80"/>
        <end position="101"/>
    </location>
</feature>
<reference evidence="2 3" key="1">
    <citation type="journal article" date="2015" name="Plant Cell">
        <title>Oil accumulation by the oleaginous diatom Fistulifera solaris as revealed by the genome and transcriptome.</title>
        <authorList>
            <person name="Tanaka T."/>
            <person name="Maeda Y."/>
            <person name="Veluchamy A."/>
            <person name="Tanaka M."/>
            <person name="Abida H."/>
            <person name="Marechal E."/>
            <person name="Bowler C."/>
            <person name="Muto M."/>
            <person name="Sunaga Y."/>
            <person name="Tanaka M."/>
            <person name="Yoshino T."/>
            <person name="Taniguchi T."/>
            <person name="Fukuda Y."/>
            <person name="Nemoto M."/>
            <person name="Matsumoto M."/>
            <person name="Wong P.S."/>
            <person name="Aburatani S."/>
            <person name="Fujibuchi W."/>
        </authorList>
    </citation>
    <scope>NUCLEOTIDE SEQUENCE [LARGE SCALE GENOMIC DNA]</scope>
    <source>
        <strain evidence="2 3">JPCC DA0580</strain>
    </source>
</reference>
<accession>A0A1Z5JYQ3</accession>
<dbReference type="AlphaFoldDB" id="A0A1Z5JYQ3"/>
<keyword evidence="1" id="KW-0812">Transmembrane</keyword>
<keyword evidence="3" id="KW-1185">Reference proteome</keyword>
<comment type="caution">
    <text evidence="2">The sequence shown here is derived from an EMBL/GenBank/DDBJ whole genome shotgun (WGS) entry which is preliminary data.</text>
</comment>
<protein>
    <submittedName>
        <fullName evidence="2">Uncharacterized protein</fullName>
    </submittedName>
</protein>
<feature type="transmembrane region" description="Helical" evidence="1">
    <location>
        <begin position="12"/>
        <end position="31"/>
    </location>
</feature>
<keyword evidence="1" id="KW-1133">Transmembrane helix</keyword>
<name>A0A1Z5JYQ3_FISSO</name>
<evidence type="ECO:0000313" key="2">
    <source>
        <dbReference type="EMBL" id="GAX19150.1"/>
    </source>
</evidence>
<dbReference type="EMBL" id="BDSP01000134">
    <property type="protein sequence ID" value="GAX19150.1"/>
    <property type="molecule type" value="Genomic_DNA"/>
</dbReference>
<organism evidence="2 3">
    <name type="scientific">Fistulifera solaris</name>
    <name type="common">Oleaginous diatom</name>
    <dbReference type="NCBI Taxonomy" id="1519565"/>
    <lineage>
        <taxon>Eukaryota</taxon>
        <taxon>Sar</taxon>
        <taxon>Stramenopiles</taxon>
        <taxon>Ochrophyta</taxon>
        <taxon>Bacillariophyta</taxon>
        <taxon>Bacillariophyceae</taxon>
        <taxon>Bacillariophycidae</taxon>
        <taxon>Naviculales</taxon>
        <taxon>Naviculaceae</taxon>
        <taxon>Fistulifera</taxon>
    </lineage>
</organism>
<dbReference type="Proteomes" id="UP000198406">
    <property type="component" value="Unassembled WGS sequence"/>
</dbReference>
<sequence>MSIVSVAFHNELFYLLAIIPSIMLNTSKAFAPLARGSMQQRRTFINWMTNYPDKIVELKRAHQVGGRSTFTWLKQPQDKMVTAVGATLMTIGFLQLIPGYYRLASGKGKLE</sequence>
<keyword evidence="1" id="KW-0472">Membrane</keyword>
<proteinExistence type="predicted"/>
<evidence type="ECO:0000313" key="3">
    <source>
        <dbReference type="Proteomes" id="UP000198406"/>
    </source>
</evidence>
<dbReference type="InParanoid" id="A0A1Z5JYQ3"/>
<gene>
    <name evidence="2" type="ORF">FisN_3Lh092</name>
</gene>
<dbReference type="OrthoDB" id="41095at2759"/>